<keyword evidence="1" id="KW-0732">Signal</keyword>
<sequence>MHLTAFLLIFSAAGFLAVAGPTPMPKNVFRPENIGMGYRGRKTSGPRNFPPFPGRFGRILGPEDVNQRVDSVDKVDKPLERVIHEL</sequence>
<comment type="caution">
    <text evidence="2">The sequence shown here is derived from an EMBL/GenBank/DDBJ whole genome shotgun (WGS) entry which is preliminary data.</text>
</comment>
<keyword evidence="3" id="KW-1185">Reference proteome</keyword>
<dbReference type="EMBL" id="VXIS01000100">
    <property type="protein sequence ID" value="KAA8905358.1"/>
    <property type="molecule type" value="Genomic_DNA"/>
</dbReference>
<dbReference type="InParanoid" id="A0A5J5EX17"/>
<gene>
    <name evidence="2" type="ORF">FN846DRAFT_907478</name>
</gene>
<dbReference type="Proteomes" id="UP000326924">
    <property type="component" value="Unassembled WGS sequence"/>
</dbReference>
<feature type="signal peptide" evidence="1">
    <location>
        <begin position="1"/>
        <end position="19"/>
    </location>
</feature>
<accession>A0A5J5EX17</accession>
<evidence type="ECO:0000256" key="1">
    <source>
        <dbReference type="SAM" id="SignalP"/>
    </source>
</evidence>
<reference evidence="2 3" key="1">
    <citation type="submission" date="2019-09" db="EMBL/GenBank/DDBJ databases">
        <title>Draft genome of the ectomycorrhizal ascomycete Sphaerosporella brunnea.</title>
        <authorList>
            <consortium name="DOE Joint Genome Institute"/>
            <person name="Benucci G.M."/>
            <person name="Marozzi G."/>
            <person name="Antonielli L."/>
            <person name="Sanchez S."/>
            <person name="Marco P."/>
            <person name="Wang X."/>
            <person name="Falini L.B."/>
            <person name="Barry K."/>
            <person name="Haridas S."/>
            <person name="Lipzen A."/>
            <person name="Labutti K."/>
            <person name="Grigoriev I.V."/>
            <person name="Murat C."/>
            <person name="Martin F."/>
            <person name="Albertini E."/>
            <person name="Donnini D."/>
            <person name="Bonito G."/>
        </authorList>
    </citation>
    <scope>NUCLEOTIDE SEQUENCE [LARGE SCALE GENOMIC DNA]</scope>
    <source>
        <strain evidence="2 3">Sb_GMNB300</strain>
    </source>
</reference>
<name>A0A5J5EX17_9PEZI</name>
<evidence type="ECO:0000313" key="2">
    <source>
        <dbReference type="EMBL" id="KAA8905358.1"/>
    </source>
</evidence>
<proteinExistence type="predicted"/>
<organism evidence="2 3">
    <name type="scientific">Sphaerosporella brunnea</name>
    <dbReference type="NCBI Taxonomy" id="1250544"/>
    <lineage>
        <taxon>Eukaryota</taxon>
        <taxon>Fungi</taxon>
        <taxon>Dikarya</taxon>
        <taxon>Ascomycota</taxon>
        <taxon>Pezizomycotina</taxon>
        <taxon>Pezizomycetes</taxon>
        <taxon>Pezizales</taxon>
        <taxon>Pyronemataceae</taxon>
        <taxon>Sphaerosporella</taxon>
    </lineage>
</organism>
<feature type="chain" id="PRO_5023891408" evidence="1">
    <location>
        <begin position="20"/>
        <end position="86"/>
    </location>
</feature>
<protein>
    <submittedName>
        <fullName evidence="2">Uncharacterized protein</fullName>
    </submittedName>
</protein>
<evidence type="ECO:0000313" key="3">
    <source>
        <dbReference type="Proteomes" id="UP000326924"/>
    </source>
</evidence>
<dbReference type="AlphaFoldDB" id="A0A5J5EX17"/>